<keyword evidence="2" id="KW-0226">DNA condensation</keyword>
<dbReference type="PRINTS" id="PR01727">
    <property type="entry name" value="DNABINDINGHU"/>
</dbReference>
<dbReference type="PANTHER" id="PTHR33175:SF3">
    <property type="entry name" value="DNA-BINDING PROTEIN HU-BETA"/>
    <property type="match status" value="1"/>
</dbReference>
<comment type="caution">
    <text evidence="6">The sequence shown here is derived from an EMBL/GenBank/DDBJ whole genome shotgun (WGS) entry which is preliminary data.</text>
</comment>
<name>A0ABS5H6T6_9BURK</name>
<feature type="compositionally biased region" description="Basic and acidic residues" evidence="5">
    <location>
        <begin position="64"/>
        <end position="73"/>
    </location>
</feature>
<evidence type="ECO:0000256" key="1">
    <source>
        <dbReference type="ARBA" id="ARBA00010529"/>
    </source>
</evidence>
<comment type="similarity">
    <text evidence="1 4">Belongs to the bacterial histone-like protein family.</text>
</comment>
<dbReference type="SMART" id="SM00411">
    <property type="entry name" value="BHL"/>
    <property type="match status" value="1"/>
</dbReference>
<dbReference type="Gene3D" id="4.10.520.10">
    <property type="entry name" value="IHF-like DNA-binding proteins"/>
    <property type="match status" value="1"/>
</dbReference>
<evidence type="ECO:0000256" key="2">
    <source>
        <dbReference type="ARBA" id="ARBA00023067"/>
    </source>
</evidence>
<gene>
    <name evidence="6" type="ORF">KDM87_14495</name>
</gene>
<keyword evidence="7" id="KW-1185">Reference proteome</keyword>
<dbReference type="InterPro" id="IPR010992">
    <property type="entry name" value="IHF-like_DNA-bd_dom_sf"/>
</dbReference>
<dbReference type="Pfam" id="PF00216">
    <property type="entry name" value="Bac_DNA_binding"/>
    <property type="match status" value="1"/>
</dbReference>
<proteinExistence type="inferred from homology"/>
<organism evidence="6 7">
    <name type="scientific">Undibacterium rivi</name>
    <dbReference type="NCBI Taxonomy" id="2828729"/>
    <lineage>
        <taxon>Bacteria</taxon>
        <taxon>Pseudomonadati</taxon>
        <taxon>Pseudomonadota</taxon>
        <taxon>Betaproteobacteria</taxon>
        <taxon>Burkholderiales</taxon>
        <taxon>Oxalobacteraceae</taxon>
        <taxon>Undibacterium</taxon>
    </lineage>
</organism>
<dbReference type="GO" id="GO:0003677">
    <property type="term" value="F:DNA binding"/>
    <property type="evidence" value="ECO:0007669"/>
    <property type="project" value="UniProtKB-KW"/>
</dbReference>
<reference evidence="6 7" key="1">
    <citation type="submission" date="2021-04" db="EMBL/GenBank/DDBJ databases">
        <title>novel species isolated from subtropical streams in China.</title>
        <authorList>
            <person name="Lu H."/>
        </authorList>
    </citation>
    <scope>NUCLEOTIDE SEQUENCE [LARGE SCALE GENOMIC DNA]</scope>
    <source>
        <strain evidence="6 7">FT147W</strain>
    </source>
</reference>
<feature type="region of interest" description="Disordered" evidence="5">
    <location>
        <begin position="55"/>
        <end position="91"/>
    </location>
</feature>
<dbReference type="CDD" id="cd13831">
    <property type="entry name" value="HU"/>
    <property type="match status" value="1"/>
</dbReference>
<dbReference type="InterPro" id="IPR000119">
    <property type="entry name" value="Hist_DNA-bd"/>
</dbReference>
<accession>A0ABS5H6T6</accession>
<dbReference type="SUPFAM" id="SSF47729">
    <property type="entry name" value="IHF-like DNA-binding proteins"/>
    <property type="match status" value="1"/>
</dbReference>
<evidence type="ECO:0000313" key="7">
    <source>
        <dbReference type="Proteomes" id="UP000682982"/>
    </source>
</evidence>
<keyword evidence="3 6" id="KW-0238">DNA-binding</keyword>
<dbReference type="EMBL" id="JAGSPK010000005">
    <property type="protein sequence ID" value="MBR7793804.1"/>
    <property type="molecule type" value="Genomic_DNA"/>
</dbReference>
<dbReference type="Proteomes" id="UP000682982">
    <property type="component" value="Unassembled WGS sequence"/>
</dbReference>
<evidence type="ECO:0000313" key="6">
    <source>
        <dbReference type="EMBL" id="MBR7793804.1"/>
    </source>
</evidence>
<dbReference type="RefSeq" id="WP_212679741.1">
    <property type="nucleotide sequence ID" value="NZ_JAGSPK010000005.1"/>
</dbReference>
<evidence type="ECO:0000256" key="3">
    <source>
        <dbReference type="ARBA" id="ARBA00023125"/>
    </source>
</evidence>
<sequence length="91" mass="9765">MNKAELVKHLAESADVTKAQAESILNELVATVKDTVAAGNEITITDLGKFSATERAARTGRNPKTGEDIEIPAKRAPKFSPAKSFKDLVNK</sequence>
<protein>
    <submittedName>
        <fullName evidence="6">HU family DNA-binding protein</fullName>
    </submittedName>
</protein>
<dbReference type="PANTHER" id="PTHR33175">
    <property type="entry name" value="DNA-BINDING PROTEIN HU"/>
    <property type="match status" value="1"/>
</dbReference>
<evidence type="ECO:0000256" key="4">
    <source>
        <dbReference type="RuleBase" id="RU003939"/>
    </source>
</evidence>
<evidence type="ECO:0000256" key="5">
    <source>
        <dbReference type="SAM" id="MobiDB-lite"/>
    </source>
</evidence>